<proteinExistence type="predicted"/>
<name>A0ABY6UKA4_BIOOC</name>
<sequence length="520" mass="59286">MYTTTRIPDHDTFWESHNDTLNALKQKTVAFAARARQVVRDGFIRDFVWHPWLDENRFDIQTRVHVFDIEQSQPVLSVGPIDFEALIHWLVVWDGMTEDPKDQGSKKYIILIEDMHPRVLELLGVLLNIPPEFFLAHCDNFVQLGVIDASGASQGSSTYWKVPIPMTRNAPDCKVYGDYKLELGNVERARIRHNEDTPFYTFNGYASYWGGYHKTISSAWAAVVMFDSRTCNLDGRGSLNSQIGALKSWSNSGNAIRYIKLGSDINELQILDRHAPFDLAVKAYNGHVLQQPQPHFPFCATICVRNVIRSIWDEAVVREMFTVHDVQVVLEETIMQPRHALGVDEYASWLTNHNAIREKKRDLQNIIWSFQCRSPPNHPARSADDPDSVLRSEYESWAILYERLQEAEEAFADTMSMAAQHAALVQADAANRAARSSAQLTKIATIIVPGTFVASIFSMNGDFEAGGPLFFVFWAISVPITLTLLIWVFSKDEDTKDLYQAYKDSFQQKLRRVKKQDHLA</sequence>
<keyword evidence="4 5" id="KW-0472">Membrane</keyword>
<evidence type="ECO:0000313" key="6">
    <source>
        <dbReference type="EMBL" id="VUC31466.1"/>
    </source>
</evidence>
<comment type="subcellular location">
    <subcellularLocation>
        <location evidence="1">Membrane</location>
        <topology evidence="1">Multi-pass membrane protein</topology>
    </subcellularLocation>
</comment>
<gene>
    <name evidence="6" type="ORF">CLO192961_LOCUS305459</name>
</gene>
<feature type="transmembrane region" description="Helical" evidence="5">
    <location>
        <begin position="469"/>
        <end position="489"/>
    </location>
</feature>
<keyword evidence="7" id="KW-1185">Reference proteome</keyword>
<dbReference type="InterPro" id="IPR002523">
    <property type="entry name" value="MgTranspt_CorA/ZnTranspt_ZntB"/>
</dbReference>
<reference evidence="6 7" key="1">
    <citation type="submission" date="2019-06" db="EMBL/GenBank/DDBJ databases">
        <authorList>
            <person name="Broberg M."/>
        </authorList>
    </citation>
    <scope>NUCLEOTIDE SEQUENCE [LARGE SCALE GENOMIC DNA]</scope>
</reference>
<dbReference type="InterPro" id="IPR045863">
    <property type="entry name" value="CorA_TM1_TM2"/>
</dbReference>
<evidence type="ECO:0000313" key="7">
    <source>
        <dbReference type="Proteomes" id="UP000766486"/>
    </source>
</evidence>
<evidence type="ECO:0000256" key="3">
    <source>
        <dbReference type="ARBA" id="ARBA00022989"/>
    </source>
</evidence>
<dbReference type="EMBL" id="CABFNS010000833">
    <property type="protein sequence ID" value="VUC31466.1"/>
    <property type="molecule type" value="Genomic_DNA"/>
</dbReference>
<evidence type="ECO:0000256" key="2">
    <source>
        <dbReference type="ARBA" id="ARBA00022692"/>
    </source>
</evidence>
<protein>
    <submittedName>
        <fullName evidence="6">Uncharacterized protein</fullName>
    </submittedName>
</protein>
<dbReference type="SUPFAM" id="SSF144083">
    <property type="entry name" value="Magnesium transport protein CorA, transmembrane region"/>
    <property type="match status" value="1"/>
</dbReference>
<dbReference type="Gene3D" id="1.20.58.340">
    <property type="entry name" value="Magnesium transport protein CorA, transmembrane region"/>
    <property type="match status" value="1"/>
</dbReference>
<keyword evidence="3 5" id="KW-1133">Transmembrane helix</keyword>
<evidence type="ECO:0000256" key="1">
    <source>
        <dbReference type="ARBA" id="ARBA00004141"/>
    </source>
</evidence>
<organism evidence="6 7">
    <name type="scientific">Bionectria ochroleuca</name>
    <name type="common">Gliocladium roseum</name>
    <dbReference type="NCBI Taxonomy" id="29856"/>
    <lineage>
        <taxon>Eukaryota</taxon>
        <taxon>Fungi</taxon>
        <taxon>Dikarya</taxon>
        <taxon>Ascomycota</taxon>
        <taxon>Pezizomycotina</taxon>
        <taxon>Sordariomycetes</taxon>
        <taxon>Hypocreomycetidae</taxon>
        <taxon>Hypocreales</taxon>
        <taxon>Bionectriaceae</taxon>
        <taxon>Clonostachys</taxon>
    </lineage>
</organism>
<keyword evidence="2 5" id="KW-0812">Transmembrane</keyword>
<evidence type="ECO:0000256" key="5">
    <source>
        <dbReference type="SAM" id="Phobius"/>
    </source>
</evidence>
<evidence type="ECO:0000256" key="4">
    <source>
        <dbReference type="ARBA" id="ARBA00023136"/>
    </source>
</evidence>
<accession>A0ABY6UKA4</accession>
<dbReference type="Proteomes" id="UP000766486">
    <property type="component" value="Unassembled WGS sequence"/>
</dbReference>
<comment type="caution">
    <text evidence="6">The sequence shown here is derived from an EMBL/GenBank/DDBJ whole genome shotgun (WGS) entry which is preliminary data.</text>
</comment>
<dbReference type="Pfam" id="PF01544">
    <property type="entry name" value="CorA"/>
    <property type="match status" value="1"/>
</dbReference>